<dbReference type="InterPro" id="IPR051910">
    <property type="entry name" value="ComF/GntX_DNA_util-trans"/>
</dbReference>
<protein>
    <recommendedName>
        <fullName evidence="3">Double zinc ribbon</fullName>
    </recommendedName>
</protein>
<accession>A0A1X1FDH8</accession>
<proteinExistence type="predicted"/>
<comment type="caution">
    <text evidence="1">The sequence shown here is derived from an EMBL/GenBank/DDBJ whole genome shotgun (WGS) entry which is preliminary data.</text>
</comment>
<name>A0A1X1FDH8_9LACO</name>
<dbReference type="Proteomes" id="UP000193009">
    <property type="component" value="Unassembled WGS sequence"/>
</dbReference>
<gene>
    <name evidence="1" type="ORF">FAM23169_01963</name>
</gene>
<dbReference type="STRING" id="152331.FAM21731_02026"/>
<dbReference type="EMBL" id="MSBD01000045">
    <property type="protein sequence ID" value="ORN26991.1"/>
    <property type="molecule type" value="Genomic_DNA"/>
</dbReference>
<dbReference type="PANTHER" id="PTHR47505:SF1">
    <property type="entry name" value="DNA UTILIZATION PROTEIN YHGH"/>
    <property type="match status" value="1"/>
</dbReference>
<reference evidence="1 2" key="1">
    <citation type="journal article" date="2017" name="Front. Microbiol.">
        <title>The Histidine Decarboxylase Gene Cluster of Lactobacillus parabuchneri Was Gained by Horizontal Gene Transfer and Is Mobile within the Species.</title>
        <authorList>
            <person name="Wuthrich D."/>
            <person name="Berthoud H."/>
            <person name="Wechsler D."/>
            <person name="Eugster E."/>
            <person name="Irmler S."/>
            <person name="Bruggmann R."/>
        </authorList>
    </citation>
    <scope>NUCLEOTIDE SEQUENCE [LARGE SCALE GENOMIC DNA]</scope>
    <source>
        <strain evidence="1 2">FAM23169</strain>
    </source>
</reference>
<evidence type="ECO:0000313" key="2">
    <source>
        <dbReference type="Proteomes" id="UP000193009"/>
    </source>
</evidence>
<sequence>MKHCLLCGEIIRDNISFGELISLRPISSHTVCHACRSGFNRLSMPTCDGCGRKLVSQMTNPCQDCIRWRDSGLPNLTNQALFEYNAAMKDFMKRYKFNGDYRLRYVFVSELRLALAHTKRLIVPIPVSQGTLATRGFNQVTGLLDRTHYHEVLKVTQDQKLIRQSEKNRRQRLDLIQPFELLKLQLKLESMKTD</sequence>
<dbReference type="PANTHER" id="PTHR47505">
    <property type="entry name" value="DNA UTILIZATION PROTEIN YHGH"/>
    <property type="match status" value="1"/>
</dbReference>
<organism evidence="1 2">
    <name type="scientific">Lentilactobacillus parabuchneri</name>
    <dbReference type="NCBI Taxonomy" id="152331"/>
    <lineage>
        <taxon>Bacteria</taxon>
        <taxon>Bacillati</taxon>
        <taxon>Bacillota</taxon>
        <taxon>Bacilli</taxon>
        <taxon>Lactobacillales</taxon>
        <taxon>Lactobacillaceae</taxon>
        <taxon>Lentilactobacillus</taxon>
    </lineage>
</organism>
<keyword evidence="2" id="KW-1185">Reference proteome</keyword>
<dbReference type="AlphaFoldDB" id="A0A1X1FDH8"/>
<evidence type="ECO:0008006" key="3">
    <source>
        <dbReference type="Google" id="ProtNLM"/>
    </source>
</evidence>
<evidence type="ECO:0000313" key="1">
    <source>
        <dbReference type="EMBL" id="ORN26991.1"/>
    </source>
</evidence>